<reference evidence="2 4" key="2">
    <citation type="journal article" date="2018" name="Plant J.">
        <title>The Physcomitrella patens chromosome-scale assembly reveals moss genome structure and evolution.</title>
        <authorList>
            <person name="Lang D."/>
            <person name="Ullrich K.K."/>
            <person name="Murat F."/>
            <person name="Fuchs J."/>
            <person name="Jenkins J."/>
            <person name="Haas F.B."/>
            <person name="Piednoel M."/>
            <person name="Gundlach H."/>
            <person name="Van Bel M."/>
            <person name="Meyberg R."/>
            <person name="Vives C."/>
            <person name="Morata J."/>
            <person name="Symeonidi A."/>
            <person name="Hiss M."/>
            <person name="Muchero W."/>
            <person name="Kamisugi Y."/>
            <person name="Saleh O."/>
            <person name="Blanc G."/>
            <person name="Decker E.L."/>
            <person name="van Gessel N."/>
            <person name="Grimwood J."/>
            <person name="Hayes R.D."/>
            <person name="Graham S.W."/>
            <person name="Gunter L.E."/>
            <person name="McDaniel S.F."/>
            <person name="Hoernstein S.N.W."/>
            <person name="Larsson A."/>
            <person name="Li F.W."/>
            <person name="Perroud P.F."/>
            <person name="Phillips J."/>
            <person name="Ranjan P."/>
            <person name="Rokshar D.S."/>
            <person name="Rothfels C.J."/>
            <person name="Schneider L."/>
            <person name="Shu S."/>
            <person name="Stevenson D.W."/>
            <person name="Thummler F."/>
            <person name="Tillich M."/>
            <person name="Villarreal Aguilar J.C."/>
            <person name="Widiez T."/>
            <person name="Wong G.K."/>
            <person name="Wymore A."/>
            <person name="Zhang Y."/>
            <person name="Zimmer A.D."/>
            <person name="Quatrano R.S."/>
            <person name="Mayer K.F.X."/>
            <person name="Goodstein D."/>
            <person name="Casacuberta J.M."/>
            <person name="Vandepoele K."/>
            <person name="Reski R."/>
            <person name="Cuming A.C."/>
            <person name="Tuskan G.A."/>
            <person name="Maumus F."/>
            <person name="Salse J."/>
            <person name="Schmutz J."/>
            <person name="Rensing S.A."/>
        </authorList>
    </citation>
    <scope>NUCLEOTIDE SEQUENCE [LARGE SCALE GENOMIC DNA]</scope>
    <source>
        <strain evidence="3 4">cv. Gransden 2004</strain>
    </source>
</reference>
<keyword evidence="4" id="KW-1185">Reference proteome</keyword>
<accession>A0A2K1IIQ5</accession>
<dbReference type="Proteomes" id="UP000006727">
    <property type="component" value="Chromosome 23"/>
</dbReference>
<gene>
    <name evidence="2" type="ORF">PHYPA_027846</name>
</gene>
<evidence type="ECO:0000313" key="2">
    <source>
        <dbReference type="EMBL" id="PNR29154.1"/>
    </source>
</evidence>
<dbReference type="Gramene" id="Pp3c23_9811V3.1">
    <property type="protein sequence ID" value="PAC:32950925.CDS.1"/>
    <property type="gene ID" value="Pp3c23_9811"/>
</dbReference>
<reference evidence="3" key="3">
    <citation type="submission" date="2020-12" db="UniProtKB">
        <authorList>
            <consortium name="EnsemblPlants"/>
        </authorList>
    </citation>
    <scope>IDENTIFICATION</scope>
</reference>
<dbReference type="EMBL" id="ABEU02000023">
    <property type="protein sequence ID" value="PNR29154.1"/>
    <property type="molecule type" value="Genomic_DNA"/>
</dbReference>
<evidence type="ECO:0000313" key="4">
    <source>
        <dbReference type="Proteomes" id="UP000006727"/>
    </source>
</evidence>
<evidence type="ECO:0000256" key="1">
    <source>
        <dbReference type="SAM" id="Phobius"/>
    </source>
</evidence>
<keyword evidence="1" id="KW-0812">Transmembrane</keyword>
<dbReference type="AlphaFoldDB" id="A0A2K1IIQ5"/>
<dbReference type="InParanoid" id="A0A2K1IIQ5"/>
<feature type="transmembrane region" description="Helical" evidence="1">
    <location>
        <begin position="45"/>
        <end position="66"/>
    </location>
</feature>
<protein>
    <submittedName>
        <fullName evidence="2 3">Uncharacterized protein</fullName>
    </submittedName>
</protein>
<evidence type="ECO:0000313" key="3">
    <source>
        <dbReference type="EnsemblPlants" id="PAC:32950925.CDS.1"/>
    </source>
</evidence>
<organism evidence="2">
    <name type="scientific">Physcomitrium patens</name>
    <name type="common">Spreading-leaved earth moss</name>
    <name type="synonym">Physcomitrella patens</name>
    <dbReference type="NCBI Taxonomy" id="3218"/>
    <lineage>
        <taxon>Eukaryota</taxon>
        <taxon>Viridiplantae</taxon>
        <taxon>Streptophyta</taxon>
        <taxon>Embryophyta</taxon>
        <taxon>Bryophyta</taxon>
        <taxon>Bryophytina</taxon>
        <taxon>Bryopsida</taxon>
        <taxon>Funariidae</taxon>
        <taxon>Funariales</taxon>
        <taxon>Funariaceae</taxon>
        <taxon>Physcomitrium</taxon>
    </lineage>
</organism>
<proteinExistence type="predicted"/>
<sequence length="68" mass="7897">MCVYVRTFQAQRVSECGGGGCWQQWSRHLRTEVESLWGFRGDVEALWRSSCLFQVCVCVCVCVFLLRM</sequence>
<keyword evidence="1" id="KW-1133">Transmembrane helix</keyword>
<dbReference type="EnsemblPlants" id="Pp3c23_9811V3.1">
    <property type="protein sequence ID" value="PAC:32950925.CDS.1"/>
    <property type="gene ID" value="Pp3c23_9811"/>
</dbReference>
<name>A0A2K1IIQ5_PHYPA</name>
<keyword evidence="1" id="KW-0472">Membrane</keyword>
<reference evidence="2 4" key="1">
    <citation type="journal article" date="2008" name="Science">
        <title>The Physcomitrella genome reveals evolutionary insights into the conquest of land by plants.</title>
        <authorList>
            <person name="Rensing S."/>
            <person name="Lang D."/>
            <person name="Zimmer A."/>
            <person name="Terry A."/>
            <person name="Salamov A."/>
            <person name="Shapiro H."/>
            <person name="Nishiyama T."/>
            <person name="Perroud P.-F."/>
            <person name="Lindquist E."/>
            <person name="Kamisugi Y."/>
            <person name="Tanahashi T."/>
            <person name="Sakakibara K."/>
            <person name="Fujita T."/>
            <person name="Oishi K."/>
            <person name="Shin-I T."/>
            <person name="Kuroki Y."/>
            <person name="Toyoda A."/>
            <person name="Suzuki Y."/>
            <person name="Hashimoto A."/>
            <person name="Yamaguchi K."/>
            <person name="Sugano A."/>
            <person name="Kohara Y."/>
            <person name="Fujiyama A."/>
            <person name="Anterola A."/>
            <person name="Aoki S."/>
            <person name="Ashton N."/>
            <person name="Barbazuk W.B."/>
            <person name="Barker E."/>
            <person name="Bennetzen J."/>
            <person name="Bezanilla M."/>
            <person name="Blankenship R."/>
            <person name="Cho S.H."/>
            <person name="Dutcher S."/>
            <person name="Estelle M."/>
            <person name="Fawcett J.A."/>
            <person name="Gundlach H."/>
            <person name="Hanada K."/>
            <person name="Heyl A."/>
            <person name="Hicks K.A."/>
            <person name="Hugh J."/>
            <person name="Lohr M."/>
            <person name="Mayer K."/>
            <person name="Melkozernov A."/>
            <person name="Murata T."/>
            <person name="Nelson D."/>
            <person name="Pils B."/>
            <person name="Prigge M."/>
            <person name="Reiss B."/>
            <person name="Renner T."/>
            <person name="Rombauts S."/>
            <person name="Rushton P."/>
            <person name="Sanderfoot A."/>
            <person name="Schween G."/>
            <person name="Shiu S.-H."/>
            <person name="Stueber K."/>
            <person name="Theodoulou F.L."/>
            <person name="Tu H."/>
            <person name="Van de Peer Y."/>
            <person name="Verrier P.J."/>
            <person name="Waters E."/>
            <person name="Wood A."/>
            <person name="Yang L."/>
            <person name="Cove D."/>
            <person name="Cuming A."/>
            <person name="Hasebe M."/>
            <person name="Lucas S."/>
            <person name="Mishler D.B."/>
            <person name="Reski R."/>
            <person name="Grigoriev I."/>
            <person name="Quatrano R.S."/>
            <person name="Boore J.L."/>
        </authorList>
    </citation>
    <scope>NUCLEOTIDE SEQUENCE [LARGE SCALE GENOMIC DNA]</scope>
    <source>
        <strain evidence="3 4">cv. Gransden 2004</strain>
    </source>
</reference>